<dbReference type="SMART" id="SM01008">
    <property type="entry name" value="Ald_Xan_dh_C"/>
    <property type="match status" value="1"/>
</dbReference>
<keyword evidence="7" id="KW-0560">Oxidoreductase</keyword>
<evidence type="ECO:0000256" key="4">
    <source>
        <dbReference type="ARBA" id="ARBA00022505"/>
    </source>
</evidence>
<dbReference type="GO" id="GO:0016491">
    <property type="term" value="F:oxidoreductase activity"/>
    <property type="evidence" value="ECO:0007669"/>
    <property type="project" value="UniProtKB-KW"/>
</dbReference>
<evidence type="ECO:0000256" key="3">
    <source>
        <dbReference type="ARBA" id="ARBA00006849"/>
    </source>
</evidence>
<dbReference type="InterPro" id="IPR014309">
    <property type="entry name" value="Xanthine_DH_Mopterin-bd_su"/>
</dbReference>
<dbReference type="FunFam" id="3.30.365.10:FF:000002">
    <property type="entry name" value="Xanthine dehydrogenase oxidase"/>
    <property type="match status" value="1"/>
</dbReference>
<evidence type="ECO:0000256" key="11">
    <source>
        <dbReference type="ARBA" id="ARBA00053029"/>
    </source>
</evidence>
<dbReference type="SUPFAM" id="SSF54665">
    <property type="entry name" value="CO dehydrogenase molybdoprotein N-domain-like"/>
    <property type="match status" value="1"/>
</dbReference>
<dbReference type="Proteomes" id="UP000056905">
    <property type="component" value="Chromosome"/>
</dbReference>
<keyword evidence="4" id="KW-0500">Molybdenum</keyword>
<dbReference type="InterPro" id="IPR037165">
    <property type="entry name" value="AldOxase/xan_DH_Mopterin-bd_sf"/>
</dbReference>
<dbReference type="FunFam" id="3.30.365.10:FF:000001">
    <property type="entry name" value="Xanthine dehydrogenase oxidase"/>
    <property type="match status" value="1"/>
</dbReference>
<reference evidence="13 14" key="1">
    <citation type="submission" date="2015-10" db="EMBL/GenBank/DDBJ databases">
        <title>Conservation of the essential genome among Caulobacter and Brevundimonas species.</title>
        <authorList>
            <person name="Scott D."/>
            <person name="Ely B."/>
        </authorList>
    </citation>
    <scope>NUCLEOTIDE SEQUENCE [LARGE SCALE GENOMIC DNA]</scope>
    <source>
        <strain evidence="13 14">CB4</strain>
    </source>
</reference>
<dbReference type="Pfam" id="PF01315">
    <property type="entry name" value="Ald_Xan_dh_C"/>
    <property type="match status" value="1"/>
</dbReference>
<evidence type="ECO:0000256" key="2">
    <source>
        <dbReference type="ARBA" id="ARBA00001974"/>
    </source>
</evidence>
<evidence type="ECO:0000256" key="8">
    <source>
        <dbReference type="ARBA" id="ARBA00023004"/>
    </source>
</evidence>
<keyword evidence="14" id="KW-1185">Reference proteome</keyword>
<protein>
    <submittedName>
        <fullName evidence="13">Aldehyde oxidase</fullName>
    </submittedName>
</protein>
<dbReference type="InterPro" id="IPR036856">
    <property type="entry name" value="Ald_Oxase/Xan_DH_a/b_sf"/>
</dbReference>
<dbReference type="Gene3D" id="3.30.365.10">
    <property type="entry name" value="Aldehyde oxidase/xanthine dehydrogenase, molybdopterin binding domain"/>
    <property type="match status" value="4"/>
</dbReference>
<evidence type="ECO:0000256" key="7">
    <source>
        <dbReference type="ARBA" id="ARBA00023002"/>
    </source>
</evidence>
<organism evidence="13 14">
    <name type="scientific">Caulobacter henricii</name>
    <dbReference type="NCBI Taxonomy" id="69395"/>
    <lineage>
        <taxon>Bacteria</taxon>
        <taxon>Pseudomonadati</taxon>
        <taxon>Pseudomonadota</taxon>
        <taxon>Alphaproteobacteria</taxon>
        <taxon>Caulobacterales</taxon>
        <taxon>Caulobacteraceae</taxon>
        <taxon>Caulobacter</taxon>
    </lineage>
</organism>
<evidence type="ECO:0000256" key="6">
    <source>
        <dbReference type="ARBA" id="ARBA00022723"/>
    </source>
</evidence>
<dbReference type="RefSeq" id="WP_062144806.1">
    <property type="nucleotide sequence ID" value="NZ_CP013002.1"/>
</dbReference>
<comment type="cofactor">
    <cofactor evidence="11">
        <name>Mo-molybdopterin cytosine dinucleotide</name>
        <dbReference type="ChEBI" id="CHEBI:71308"/>
    </cofactor>
</comment>
<keyword evidence="5" id="KW-0001">2Fe-2S</keyword>
<evidence type="ECO:0000256" key="1">
    <source>
        <dbReference type="ARBA" id="ARBA00001924"/>
    </source>
</evidence>
<dbReference type="PANTHER" id="PTHR11908:SF132">
    <property type="entry name" value="ALDEHYDE OXIDASE 1-RELATED"/>
    <property type="match status" value="1"/>
</dbReference>
<keyword evidence="8" id="KW-0408">Iron</keyword>
<dbReference type="KEGG" id="chq:AQ619_04435"/>
<name>A0A0P0NY23_9CAUL</name>
<comment type="similarity">
    <text evidence="3">Belongs to the xanthine dehydrogenase family.</text>
</comment>
<evidence type="ECO:0000256" key="5">
    <source>
        <dbReference type="ARBA" id="ARBA00022714"/>
    </source>
</evidence>
<evidence type="ECO:0000259" key="12">
    <source>
        <dbReference type="SMART" id="SM01008"/>
    </source>
</evidence>
<accession>A0A0P0NY23</accession>
<dbReference type="AlphaFoldDB" id="A0A0P0NY23"/>
<dbReference type="Gene3D" id="3.90.1170.50">
    <property type="entry name" value="Aldehyde oxidase/xanthine dehydrogenase, a/b hammerhead"/>
    <property type="match status" value="1"/>
</dbReference>
<proteinExistence type="inferred from homology"/>
<dbReference type="Pfam" id="PF20256">
    <property type="entry name" value="MoCoBD_2"/>
    <property type="match status" value="1"/>
</dbReference>
<dbReference type="SUPFAM" id="SSF56003">
    <property type="entry name" value="Molybdenum cofactor-binding domain"/>
    <property type="match status" value="1"/>
</dbReference>
<dbReference type="PANTHER" id="PTHR11908">
    <property type="entry name" value="XANTHINE DEHYDROGENASE"/>
    <property type="match status" value="1"/>
</dbReference>
<comment type="cofactor">
    <cofactor evidence="2">
        <name>FAD</name>
        <dbReference type="ChEBI" id="CHEBI:57692"/>
    </cofactor>
</comment>
<evidence type="ECO:0000313" key="14">
    <source>
        <dbReference type="Proteomes" id="UP000056905"/>
    </source>
</evidence>
<dbReference type="InterPro" id="IPR000674">
    <property type="entry name" value="Ald_Oxase/Xan_DH_a/b"/>
</dbReference>
<comment type="cofactor">
    <cofactor evidence="10">
        <name>[2Fe-2S] cluster</name>
        <dbReference type="ChEBI" id="CHEBI:190135"/>
    </cofactor>
</comment>
<dbReference type="GO" id="GO:0030151">
    <property type="term" value="F:molybdenum ion binding"/>
    <property type="evidence" value="ECO:0007669"/>
    <property type="project" value="InterPro"/>
</dbReference>
<dbReference type="Pfam" id="PF02738">
    <property type="entry name" value="MoCoBD_1"/>
    <property type="match status" value="1"/>
</dbReference>
<keyword evidence="6" id="KW-0479">Metal-binding</keyword>
<dbReference type="InterPro" id="IPR008274">
    <property type="entry name" value="AldOxase/xan_DH_MoCoBD1"/>
</dbReference>
<dbReference type="InterPro" id="IPR016208">
    <property type="entry name" value="Ald_Oxase/xanthine_DH-like"/>
</dbReference>
<comment type="cofactor">
    <cofactor evidence="1">
        <name>Mo-molybdopterin</name>
        <dbReference type="ChEBI" id="CHEBI:71302"/>
    </cofactor>
</comment>
<dbReference type="EMBL" id="CP013002">
    <property type="protein sequence ID" value="ALL12659.1"/>
    <property type="molecule type" value="Genomic_DNA"/>
</dbReference>
<evidence type="ECO:0000313" key="13">
    <source>
        <dbReference type="EMBL" id="ALL12659.1"/>
    </source>
</evidence>
<feature type="domain" description="Aldehyde oxidase/xanthine dehydrogenase a/b hammerhead" evidence="12">
    <location>
        <begin position="30"/>
        <end position="137"/>
    </location>
</feature>
<evidence type="ECO:0000256" key="9">
    <source>
        <dbReference type="ARBA" id="ARBA00023014"/>
    </source>
</evidence>
<dbReference type="NCBIfam" id="TIGR02965">
    <property type="entry name" value="xanthine_xdhB"/>
    <property type="match status" value="1"/>
</dbReference>
<dbReference type="GO" id="GO:0005506">
    <property type="term" value="F:iron ion binding"/>
    <property type="evidence" value="ECO:0007669"/>
    <property type="project" value="InterPro"/>
</dbReference>
<dbReference type="OrthoDB" id="9763985at2"/>
<dbReference type="STRING" id="69395.AQ619_04435"/>
<sequence>MADASASAPIKPFQGVHASLPHDSAVRHVAGTAIYIDDLAEPAGMLHVHIGLSARAHARITAMDLSAVRSAPGVVLVLTADEIPGENDVSPVIHDDKLFATDTVTYVGQSLFAVAATSLAAARAAAARAVVTYEDLPAAIDIAAARTTGLTLENSQRMARGDAAAVLTASPRRLQGRFVIGGQDHFYLEGQIALATPGETGEVHVWSSTQHPSEVQHLVARVLDLPQSAVTVEVRRMGGGFGGKETQASLFAAAAALVAVKTGRAAKCRPDRDEDMIMTGKRHDFEIAYDVGFGDDGVLSGIALDLASRCGATTDLSMAINDRAMFHADNCYFLPAVEIVSHRFRTHTVSNTAFRGFGGPQGMIAIERVMDAVAQATGLDPLEVRRRNLYGEPGRDLTPYHQTVEDNVAPQLLAELAASCDYEARQRQIDAFNAASPILKKGLALTPVKFGISFTTTHLNQAGALIHLYADGSILLNHGGTEMGQGLFTKVAQIVAEAFQVDIARVRSTSTVTDKVPNTSATAASSGTDLNGMAALDAANTIKARLVEFAAKKWACAEAEVAFTRQGLKAGDALIPFEDLCRQAYLARVSLSSTGFYATPKIHYDRATHSGRPFYYFAYGAACSEVIIDTLSGEMKVTRVDILHDVGQSLNPALDLGQIEGGFIQGMGWLTTEELVFDREGRLRTHAPSTYKIPTIGDRPAQMDIRLWAAGRNVEATVHRSKAVGEPPLMLAISVFSAITRAVASVADHRVMPRLDAPATPEAILMAVEDVKRRAAAHG</sequence>
<evidence type="ECO:0000256" key="10">
    <source>
        <dbReference type="ARBA" id="ARBA00034078"/>
    </source>
</evidence>
<dbReference type="GO" id="GO:0051537">
    <property type="term" value="F:2 iron, 2 sulfur cluster binding"/>
    <property type="evidence" value="ECO:0007669"/>
    <property type="project" value="UniProtKB-KW"/>
</dbReference>
<gene>
    <name evidence="13" type="ORF">AQ619_04435</name>
</gene>
<dbReference type="InterPro" id="IPR046867">
    <property type="entry name" value="AldOxase/xan_DH_MoCoBD2"/>
</dbReference>
<keyword evidence="9" id="KW-0411">Iron-sulfur</keyword>